<dbReference type="GO" id="GO:0005759">
    <property type="term" value="C:mitochondrial matrix"/>
    <property type="evidence" value="ECO:0007669"/>
    <property type="project" value="TreeGrafter"/>
</dbReference>
<protein>
    <submittedName>
        <fullName evidence="2">Uncharacterized protein</fullName>
    </submittedName>
</protein>
<proteinExistence type="predicted"/>
<feature type="region of interest" description="Disordered" evidence="1">
    <location>
        <begin position="49"/>
        <end position="70"/>
    </location>
</feature>
<dbReference type="GO" id="GO:0033617">
    <property type="term" value="P:mitochondrial respiratory chain complex IV assembly"/>
    <property type="evidence" value="ECO:0007669"/>
    <property type="project" value="InterPro"/>
</dbReference>
<comment type="caution">
    <text evidence="2">The sequence shown here is derived from an EMBL/GenBank/DDBJ whole genome shotgun (WGS) entry which is preliminary data.</text>
</comment>
<dbReference type="InterPro" id="IPR031459">
    <property type="entry name" value="Coa2"/>
</dbReference>
<keyword evidence="3" id="KW-1185">Reference proteome</keyword>
<dbReference type="Pfam" id="PF17051">
    <property type="entry name" value="COA2"/>
    <property type="match status" value="1"/>
</dbReference>
<dbReference type="PANTHER" id="PTHR40020:SF1">
    <property type="entry name" value="CYTOCHROME C OXIDASE ASSEMBLY FACTOR 2"/>
    <property type="match status" value="1"/>
</dbReference>
<accession>A0A9W4XAL0</accession>
<dbReference type="Proteomes" id="UP001152885">
    <property type="component" value="Unassembled WGS sequence"/>
</dbReference>
<reference evidence="2" key="1">
    <citation type="submission" date="2022-12" db="EMBL/GenBank/DDBJ databases">
        <authorList>
            <person name="Brejova B."/>
        </authorList>
    </citation>
    <scope>NUCLEOTIDE SEQUENCE</scope>
</reference>
<organism evidence="2 3">
    <name type="scientific">Candida verbasci</name>
    <dbReference type="NCBI Taxonomy" id="1227364"/>
    <lineage>
        <taxon>Eukaryota</taxon>
        <taxon>Fungi</taxon>
        <taxon>Dikarya</taxon>
        <taxon>Ascomycota</taxon>
        <taxon>Saccharomycotina</taxon>
        <taxon>Pichiomycetes</taxon>
        <taxon>Debaryomycetaceae</taxon>
        <taxon>Candida/Lodderomyces clade</taxon>
        <taxon>Candida</taxon>
    </lineage>
</organism>
<evidence type="ECO:0000313" key="2">
    <source>
        <dbReference type="EMBL" id="CAI5758516.1"/>
    </source>
</evidence>
<gene>
    <name evidence="2" type="ORF">CANVERA_P3028</name>
</gene>
<evidence type="ECO:0000256" key="1">
    <source>
        <dbReference type="SAM" id="MobiDB-lite"/>
    </source>
</evidence>
<sequence>MFYIKAQQRVKFTQQLFTSTFAICFLLVGANSILPCPVDSNYGNDSNEKFKKQQEIQKRKQQIQEQGRQV</sequence>
<feature type="compositionally biased region" description="Basic and acidic residues" evidence="1">
    <location>
        <begin position="49"/>
        <end position="58"/>
    </location>
</feature>
<dbReference type="AlphaFoldDB" id="A0A9W4XAL0"/>
<dbReference type="OrthoDB" id="509901at2759"/>
<evidence type="ECO:0000313" key="3">
    <source>
        <dbReference type="Proteomes" id="UP001152885"/>
    </source>
</evidence>
<name>A0A9W4XAL0_9ASCO</name>
<dbReference type="PANTHER" id="PTHR40020">
    <property type="entry name" value="CYTOCHROME C OXIDASE ASSEMBLY FACTOR 2"/>
    <property type="match status" value="1"/>
</dbReference>
<dbReference type="EMBL" id="CANTUO010000003">
    <property type="protein sequence ID" value="CAI5758516.1"/>
    <property type="molecule type" value="Genomic_DNA"/>
</dbReference>